<feature type="domain" description="Serine aminopeptidase S33" evidence="1">
    <location>
        <begin position="27"/>
        <end position="292"/>
    </location>
</feature>
<gene>
    <name evidence="2" type="ORF">LX13_003620</name>
</gene>
<evidence type="ECO:0000259" key="1">
    <source>
        <dbReference type="Pfam" id="PF12146"/>
    </source>
</evidence>
<proteinExistence type="predicted"/>
<dbReference type="Proteomes" id="UP001206895">
    <property type="component" value="Unassembled WGS sequence"/>
</dbReference>
<dbReference type="InterPro" id="IPR051044">
    <property type="entry name" value="MAG_DAG_Lipase"/>
</dbReference>
<name>A0ABT1HIN7_9NOCA</name>
<protein>
    <submittedName>
        <fullName evidence="2">Lysophospholipase, alpha-beta hydrolase superfamily</fullName>
    </submittedName>
</protein>
<comment type="caution">
    <text evidence="2">The sequence shown here is derived from an EMBL/GenBank/DDBJ whole genome shotgun (WGS) entry which is preliminary data.</text>
</comment>
<keyword evidence="3" id="KW-1185">Reference proteome</keyword>
<evidence type="ECO:0000313" key="3">
    <source>
        <dbReference type="Proteomes" id="UP001206895"/>
    </source>
</evidence>
<keyword evidence="2" id="KW-0378">Hydrolase</keyword>
<evidence type="ECO:0000313" key="2">
    <source>
        <dbReference type="EMBL" id="MCP2177792.1"/>
    </source>
</evidence>
<dbReference type="InterPro" id="IPR029058">
    <property type="entry name" value="AB_hydrolase_fold"/>
</dbReference>
<dbReference type="PANTHER" id="PTHR11614">
    <property type="entry name" value="PHOSPHOLIPASE-RELATED"/>
    <property type="match status" value="1"/>
</dbReference>
<dbReference type="Gene3D" id="3.40.50.1820">
    <property type="entry name" value="alpha/beta hydrolase"/>
    <property type="match status" value="1"/>
</dbReference>
<dbReference type="InterPro" id="IPR022742">
    <property type="entry name" value="Hydrolase_4"/>
</dbReference>
<dbReference type="SUPFAM" id="SSF53474">
    <property type="entry name" value="alpha/beta-Hydrolases"/>
    <property type="match status" value="1"/>
</dbReference>
<reference evidence="2 3" key="1">
    <citation type="submission" date="2022-06" db="EMBL/GenBank/DDBJ databases">
        <title>Genomic Encyclopedia of Archaeal and Bacterial Type Strains, Phase II (KMG-II): from individual species to whole genera.</title>
        <authorList>
            <person name="Goeker M."/>
        </authorList>
    </citation>
    <scope>NUCLEOTIDE SEQUENCE [LARGE SCALE GENOMIC DNA]</scope>
    <source>
        <strain evidence="2 3">DSM 44693</strain>
    </source>
</reference>
<dbReference type="Pfam" id="PF12146">
    <property type="entry name" value="Hydrolase_4"/>
    <property type="match status" value="1"/>
</dbReference>
<dbReference type="GO" id="GO:0016787">
    <property type="term" value="F:hydrolase activity"/>
    <property type="evidence" value="ECO:0007669"/>
    <property type="project" value="UniProtKB-KW"/>
</dbReference>
<dbReference type="RefSeq" id="WP_253662673.1">
    <property type="nucleotide sequence ID" value="NZ_BAAAJQ010000001.1"/>
</dbReference>
<dbReference type="EMBL" id="JAMTCJ010000003">
    <property type="protein sequence ID" value="MCP2177792.1"/>
    <property type="molecule type" value="Genomic_DNA"/>
</dbReference>
<organism evidence="2 3">
    <name type="scientific">Williamsia maris</name>
    <dbReference type="NCBI Taxonomy" id="72806"/>
    <lineage>
        <taxon>Bacteria</taxon>
        <taxon>Bacillati</taxon>
        <taxon>Actinomycetota</taxon>
        <taxon>Actinomycetes</taxon>
        <taxon>Mycobacteriales</taxon>
        <taxon>Nocardiaceae</taxon>
        <taxon>Williamsia</taxon>
    </lineage>
</organism>
<accession>A0ABT1HIN7</accession>
<sequence length="313" mass="33986">MSLREVEFTSSNQRDTVYGWIYEPVRPARGIVQLIHGLGEHSRRYLPLITALLDAGFVVAADDHAGHGKTAMTSGIWADAGDHADRVVVVDERTLRSITRELHPDLPYVIFGHSWGSMIARGLVSGDSEQVDGLILCGIAAGIHGIENLLDRQALSAEADTEAPAPEAYVASMFDGFIARYEPGSGPTAWVARDPDVVRDHAVDPLNNFGAPMSVRFLAGFVDLYDAANADEWYPSVRGDLPVLILAGDADPVTGFGEGAYRVANQLVRTGHGDVRTRVYTGFRHEVHNEPEISGDVAREIIDFASRCVARPT</sequence>